<dbReference type="AlphaFoldDB" id="A0A4P2QBE9"/>
<dbReference type="RefSeq" id="WP_129355009.1">
    <property type="nucleotide sequence ID" value="NZ_CP012670.1"/>
</dbReference>
<dbReference type="Proteomes" id="UP000295781">
    <property type="component" value="Chromosome"/>
</dbReference>
<feature type="compositionally biased region" description="Polar residues" evidence="1">
    <location>
        <begin position="66"/>
        <end position="76"/>
    </location>
</feature>
<gene>
    <name evidence="2" type="ORF">SOCEGT47_075930</name>
</gene>
<dbReference type="EMBL" id="CP012670">
    <property type="protein sequence ID" value="AUX27020.1"/>
    <property type="molecule type" value="Genomic_DNA"/>
</dbReference>
<proteinExistence type="predicted"/>
<protein>
    <submittedName>
        <fullName evidence="2">Uncharacterized protein</fullName>
    </submittedName>
</protein>
<evidence type="ECO:0000313" key="2">
    <source>
        <dbReference type="EMBL" id="AUX27020.1"/>
    </source>
</evidence>
<feature type="region of interest" description="Disordered" evidence="1">
    <location>
        <begin position="31"/>
        <end position="76"/>
    </location>
</feature>
<accession>A0A4P2QBE9</accession>
<reference evidence="2 3" key="1">
    <citation type="submission" date="2015-09" db="EMBL/GenBank/DDBJ databases">
        <title>Sorangium comparison.</title>
        <authorList>
            <person name="Zaburannyi N."/>
            <person name="Bunk B."/>
            <person name="Overmann J."/>
            <person name="Mueller R."/>
        </authorList>
    </citation>
    <scope>NUCLEOTIDE SEQUENCE [LARGE SCALE GENOMIC DNA]</scope>
    <source>
        <strain evidence="2 3">So ceGT47</strain>
    </source>
</reference>
<evidence type="ECO:0000313" key="3">
    <source>
        <dbReference type="Proteomes" id="UP000295781"/>
    </source>
</evidence>
<name>A0A4P2QBE9_SORCE</name>
<organism evidence="2 3">
    <name type="scientific">Sorangium cellulosum</name>
    <name type="common">Polyangium cellulosum</name>
    <dbReference type="NCBI Taxonomy" id="56"/>
    <lineage>
        <taxon>Bacteria</taxon>
        <taxon>Pseudomonadati</taxon>
        <taxon>Myxococcota</taxon>
        <taxon>Polyangia</taxon>
        <taxon>Polyangiales</taxon>
        <taxon>Polyangiaceae</taxon>
        <taxon>Sorangium</taxon>
    </lineage>
</organism>
<sequence>MRRVSPGQVPRSRVDAPETLHYFLSSLLRSPVTRQRASPHSEAGRSGSSGPPTRWCAFDGDHTPSPKDNGQSTTWNPREVWAFATGTHATRGPYVPQHLTSSFFPSVMAEERLPGRDGEEVLPAHRVGRDEQSPQQARVPSLSTELVREVHPLPEPDDLPGDRVELAALHDGKIPGPHAPTEARDEVAAARDDQERALHGIVERDRHPLDALRQRGGVEHSAEQLRVAVELEREIHLAARQAIEA</sequence>
<evidence type="ECO:0000256" key="1">
    <source>
        <dbReference type="SAM" id="MobiDB-lite"/>
    </source>
</evidence>